<name>A0ABX2RMB2_9ACTN</name>
<gene>
    <name evidence="1" type="ORF">HDA35_002169</name>
</gene>
<comment type="caution">
    <text evidence="1">The sequence shown here is derived from an EMBL/GenBank/DDBJ whole genome shotgun (WGS) entry which is preliminary data.</text>
</comment>
<evidence type="ECO:0008006" key="3">
    <source>
        <dbReference type="Google" id="ProtNLM"/>
    </source>
</evidence>
<dbReference type="EMBL" id="JACCCQ010000001">
    <property type="protein sequence ID" value="NYF56338.1"/>
    <property type="molecule type" value="Genomic_DNA"/>
</dbReference>
<evidence type="ECO:0000313" key="2">
    <source>
        <dbReference type="Proteomes" id="UP000631553"/>
    </source>
</evidence>
<accession>A0ABX2RMB2</accession>
<reference evidence="1 2" key="1">
    <citation type="submission" date="2020-07" db="EMBL/GenBank/DDBJ databases">
        <title>Sequencing the genomes of 1000 actinobacteria strains.</title>
        <authorList>
            <person name="Klenk H.-P."/>
        </authorList>
    </citation>
    <scope>NUCLEOTIDE SEQUENCE [LARGE SCALE GENOMIC DNA]</scope>
    <source>
        <strain evidence="1 2">DSM 43814</strain>
    </source>
</reference>
<proteinExistence type="predicted"/>
<sequence>MVFDSQDSGCLSYGVESKGRRWFVKKFVTQLEGEW</sequence>
<organism evidence="1 2">
    <name type="scientific">Micromonospora purpureochromogenes</name>
    <dbReference type="NCBI Taxonomy" id="47872"/>
    <lineage>
        <taxon>Bacteria</taxon>
        <taxon>Bacillati</taxon>
        <taxon>Actinomycetota</taxon>
        <taxon>Actinomycetes</taxon>
        <taxon>Micromonosporales</taxon>
        <taxon>Micromonosporaceae</taxon>
        <taxon>Micromonospora</taxon>
    </lineage>
</organism>
<keyword evidence="2" id="KW-1185">Reference proteome</keyword>
<dbReference type="Proteomes" id="UP000631553">
    <property type="component" value="Unassembled WGS sequence"/>
</dbReference>
<protein>
    <recommendedName>
        <fullName evidence="3">DUF397 domain-containing protein</fullName>
    </recommendedName>
</protein>
<evidence type="ECO:0000313" key="1">
    <source>
        <dbReference type="EMBL" id="NYF56338.1"/>
    </source>
</evidence>